<evidence type="ECO:0008006" key="4">
    <source>
        <dbReference type="Google" id="ProtNLM"/>
    </source>
</evidence>
<feature type="transmembrane region" description="Helical" evidence="1">
    <location>
        <begin position="224"/>
        <end position="247"/>
    </location>
</feature>
<dbReference type="Pfam" id="PF10997">
    <property type="entry name" value="Amj"/>
    <property type="match status" value="1"/>
</dbReference>
<reference evidence="2 3" key="1">
    <citation type="submission" date="2018-04" db="EMBL/GenBank/DDBJ databases">
        <title>Pararhodobacter oceanense sp. nov., isolated from marine intertidal sediment.</title>
        <authorList>
            <person name="Wang X.-L."/>
            <person name="Du Z.-J."/>
        </authorList>
    </citation>
    <scope>NUCLEOTIDE SEQUENCE [LARGE SCALE GENOMIC DNA]</scope>
    <source>
        <strain evidence="2 3">AM505</strain>
    </source>
</reference>
<sequence>MGVSFSLVFLVPICFAAIHLLEFTGIMARLSGIRAKSHMLGYSIQQAVYVGTRLFIVALLPMLGLIVDTRIDAKQYMVMAISALAGAAILSLSAYILHGYFVGYYDSVILKYKKSGNFATSFFSTAKGQDRSSVSIIERINLILSNTEGRRILIQSAIVFAIYGTGIFISFYFALLNFEYRASISQLSGVVNSIGTVLLTFFIEPRISRGIDAEREDAEDLIHALLIGRLFGVAVLGQVILMLAFVIG</sequence>
<dbReference type="AlphaFoldDB" id="A0A2T8HS51"/>
<feature type="transmembrane region" description="Helical" evidence="1">
    <location>
        <begin position="79"/>
        <end position="105"/>
    </location>
</feature>
<comment type="caution">
    <text evidence="2">The sequence shown here is derived from an EMBL/GenBank/DDBJ whole genome shotgun (WGS) entry which is preliminary data.</text>
</comment>
<feature type="transmembrane region" description="Helical" evidence="1">
    <location>
        <begin position="47"/>
        <end position="67"/>
    </location>
</feature>
<feature type="transmembrane region" description="Helical" evidence="1">
    <location>
        <begin position="184"/>
        <end position="203"/>
    </location>
</feature>
<protein>
    <recommendedName>
        <fullName evidence="4">DUF2837 domain-containing protein</fullName>
    </recommendedName>
</protein>
<keyword evidence="1" id="KW-1133">Transmembrane helix</keyword>
<proteinExistence type="predicted"/>
<keyword evidence="1" id="KW-0812">Transmembrane</keyword>
<dbReference type="InterPro" id="IPR021260">
    <property type="entry name" value="Amj"/>
</dbReference>
<gene>
    <name evidence="2" type="ORF">DDE20_14195</name>
</gene>
<name>A0A2T8HS51_9RHOB</name>
<keyword evidence="1" id="KW-0472">Membrane</keyword>
<evidence type="ECO:0000313" key="3">
    <source>
        <dbReference type="Proteomes" id="UP000245911"/>
    </source>
</evidence>
<accession>A0A2T8HS51</accession>
<evidence type="ECO:0000313" key="2">
    <source>
        <dbReference type="EMBL" id="PVH28245.1"/>
    </source>
</evidence>
<organism evidence="2 3">
    <name type="scientific">Pararhodobacter oceanensis</name>
    <dbReference type="NCBI Taxonomy" id="2172121"/>
    <lineage>
        <taxon>Bacteria</taxon>
        <taxon>Pseudomonadati</taxon>
        <taxon>Pseudomonadota</taxon>
        <taxon>Alphaproteobacteria</taxon>
        <taxon>Rhodobacterales</taxon>
        <taxon>Paracoccaceae</taxon>
        <taxon>Pararhodobacter</taxon>
    </lineage>
</organism>
<dbReference type="EMBL" id="QDKM01000006">
    <property type="protein sequence ID" value="PVH28245.1"/>
    <property type="molecule type" value="Genomic_DNA"/>
</dbReference>
<dbReference type="Proteomes" id="UP000245911">
    <property type="component" value="Unassembled WGS sequence"/>
</dbReference>
<keyword evidence="3" id="KW-1185">Reference proteome</keyword>
<feature type="transmembrane region" description="Helical" evidence="1">
    <location>
        <begin position="152"/>
        <end position="178"/>
    </location>
</feature>
<evidence type="ECO:0000256" key="1">
    <source>
        <dbReference type="SAM" id="Phobius"/>
    </source>
</evidence>
<feature type="transmembrane region" description="Helical" evidence="1">
    <location>
        <begin position="6"/>
        <end position="26"/>
    </location>
</feature>